<proteinExistence type="inferred from homology"/>
<keyword evidence="5 6" id="KW-0238">DNA-binding</keyword>
<dbReference type="Pfam" id="PF06470">
    <property type="entry name" value="SMC_hinge"/>
    <property type="match status" value="1"/>
</dbReference>
<dbReference type="SUPFAM" id="SSF52540">
    <property type="entry name" value="P-loop containing nucleoside triphosphate hydrolases"/>
    <property type="match status" value="1"/>
</dbReference>
<name>A0A1U7LYQ1_9FIRM</name>
<dbReference type="HAMAP" id="MF_01894">
    <property type="entry name" value="Smc_prok"/>
    <property type="match status" value="1"/>
</dbReference>
<keyword evidence="3 6" id="KW-0067">ATP-binding</keyword>
<keyword evidence="9" id="KW-1185">Reference proteome</keyword>
<sequence>MFLKSVTIQGFKSFANRTKIELDKTTTAIVGPNGSGKSNITDAITWVLGETSVKNLRGNKMEDVIFSGTDVKKPLGLCEVTVVFDNSDKSLSLPFNEVSITRRMYRSLESEFLINNKKCRLKDIKELFMDTGIGKDGYSVIGQGKIESVLSSKPEDRRNIFEEAAGISKYKYKKVQSTNKLLKTEENLVRIEDILSEIVLQEESLRVQAEKAKAYLEDYETLKINDINYSCKEIKKVEEEKKELEKNSANLINDSEEISLERDKLSNELEPLKNEIFEISNKNNNSNELLNQQKEEYDRLYLDINLQSEKINSLKKDSQRIDLEKESLNKNIILFNENLESLARDEEILKNSKEEITKKLDEKNNIIAKLEEEFKNLEKIGNLNFENKNKIKNEIENIKFKNETLKDIIEEKNNRKANLEKNIESLKLNESEFEKLIEKESKEVNRLKSVIEKDSLEFQKTEDRIKELKEKNKVLEDNLILKNNNLNEVMARLKILENMESNYEGYNRTIKSFMNFSSRNNIFRDTLYGPVAEKFSVEKKYEKAISVALGSMSQNIIVSSTKETSEMLKILEKNKMGRATFLPLDRVKGSKVKINTPEDGIIGIACDLIKFDDLFSEIFYNLLGRVIIADNFKNASAISKKYKLKVVTLKGEVFNPSGAITGGSLNTYNSSFILRKNEITELQSKAKEINSEIKNFKKDKDKIEREIFELSNLADEFLEKQKSYNLKISGIEKNIYKNKNDKDLNTNYLNKYEKEREDLEENIKIDFSNLNKNISEIENKNKILDDLLLEVDSDAKLSNLSKEIEILKNEKIDIQLLERENHEKLLYNKRERERIKSEIFNIEEKLKDNKNSLEDTNRNIDRKANLNEENKIKLSNLSESIENLKTSINNYKELLEEKNKVYLSKKDKLSELKEKLLIINSELEKITLKIDINKNKILNETLRLNEEYNIDDYNEYVDESLPNIKDSLIKKLKKKVRDYGEVNISSIDEHKIIKERLDFYTSQRDDLIKSKEEIKSILSKLDYEMKKIFSEAMSEISTNFAEIFKILFNGGRAEINIEGDLLNSGIEIKASPPGKRLQALSLLSGGEKSLTAVALLFALLKYRPASFCILDEIDAALDDANIKRYADYLLTLEGIQFIIITHRKLTMEIANTMYGVTMEEKGISKLYSVKLKD</sequence>
<evidence type="ECO:0000259" key="7">
    <source>
        <dbReference type="SMART" id="SM00968"/>
    </source>
</evidence>
<dbReference type="SMART" id="SM00968">
    <property type="entry name" value="SMC_hinge"/>
    <property type="match status" value="1"/>
</dbReference>
<dbReference type="GO" id="GO:0003677">
    <property type="term" value="F:DNA binding"/>
    <property type="evidence" value="ECO:0007669"/>
    <property type="project" value="UniProtKB-UniRule"/>
</dbReference>
<dbReference type="GO" id="GO:0006260">
    <property type="term" value="P:DNA replication"/>
    <property type="evidence" value="ECO:0007669"/>
    <property type="project" value="UniProtKB-UniRule"/>
</dbReference>
<evidence type="ECO:0000313" key="9">
    <source>
        <dbReference type="Proteomes" id="UP000187166"/>
    </source>
</evidence>
<evidence type="ECO:0000256" key="4">
    <source>
        <dbReference type="ARBA" id="ARBA00023054"/>
    </source>
</evidence>
<dbReference type="InterPro" id="IPR010935">
    <property type="entry name" value="SMC_hinge"/>
</dbReference>
<accession>A0A1U7LYQ1</accession>
<comment type="similarity">
    <text evidence="6">Belongs to the SMC family.</text>
</comment>
<dbReference type="Gene3D" id="1.20.1060.20">
    <property type="match status" value="1"/>
</dbReference>
<keyword evidence="2 6" id="KW-0547">Nucleotide-binding</keyword>
<dbReference type="InterPro" id="IPR027417">
    <property type="entry name" value="P-loop_NTPase"/>
</dbReference>
<comment type="domain">
    <text evidence="6">Contains large globular domains required for ATP hydrolysis at each terminus and a third globular domain forming a flexible hinge near the middle of the molecule. These domains are separated by coiled-coil structures.</text>
</comment>
<dbReference type="FunFam" id="3.40.50.300:FF:000984">
    <property type="entry name" value="Chromosome partition protein Smc"/>
    <property type="match status" value="1"/>
</dbReference>
<dbReference type="InterPro" id="IPR036277">
    <property type="entry name" value="SMC_hinge_sf"/>
</dbReference>
<dbReference type="GO" id="GO:0016887">
    <property type="term" value="F:ATP hydrolysis activity"/>
    <property type="evidence" value="ECO:0007669"/>
    <property type="project" value="InterPro"/>
</dbReference>
<dbReference type="InterPro" id="IPR003395">
    <property type="entry name" value="RecF/RecN/SMC_N"/>
</dbReference>
<evidence type="ECO:0000313" key="8">
    <source>
        <dbReference type="EMBL" id="OLR64539.1"/>
    </source>
</evidence>
<dbReference type="Pfam" id="PF02463">
    <property type="entry name" value="SMC_N"/>
    <property type="match status" value="1"/>
</dbReference>
<comment type="subunit">
    <text evidence="6">Homodimer.</text>
</comment>
<dbReference type="Gene3D" id="3.30.70.1620">
    <property type="match status" value="1"/>
</dbReference>
<comment type="function">
    <text evidence="6">Required for chromosome condensation and partitioning.</text>
</comment>
<dbReference type="Gene3D" id="3.40.50.300">
    <property type="entry name" value="P-loop containing nucleotide triphosphate hydrolases"/>
    <property type="match status" value="2"/>
</dbReference>
<dbReference type="EMBL" id="MJIH01000001">
    <property type="protein sequence ID" value="OLR64539.1"/>
    <property type="molecule type" value="Genomic_DNA"/>
</dbReference>
<dbReference type="GO" id="GO:0005694">
    <property type="term" value="C:chromosome"/>
    <property type="evidence" value="ECO:0007669"/>
    <property type="project" value="InterPro"/>
</dbReference>
<dbReference type="PANTHER" id="PTHR43977">
    <property type="entry name" value="STRUCTURAL MAINTENANCE OF CHROMOSOMES PROTEIN 3"/>
    <property type="match status" value="1"/>
</dbReference>
<feature type="coiled-coil region" evidence="6">
    <location>
        <begin position="679"/>
        <end position="929"/>
    </location>
</feature>
<feature type="domain" description="SMC hinge" evidence="7">
    <location>
        <begin position="525"/>
        <end position="639"/>
    </location>
</feature>
<evidence type="ECO:0000256" key="1">
    <source>
        <dbReference type="ARBA" id="ARBA00022490"/>
    </source>
</evidence>
<organism evidence="8 9">
    <name type="scientific">Peptoniphilus porci</name>
    <dbReference type="NCBI Taxonomy" id="2652280"/>
    <lineage>
        <taxon>Bacteria</taxon>
        <taxon>Bacillati</taxon>
        <taxon>Bacillota</taxon>
        <taxon>Tissierellia</taxon>
        <taxon>Tissierellales</taxon>
        <taxon>Peptoniphilaceae</taxon>
        <taxon>Peptoniphilus</taxon>
    </lineage>
</organism>
<dbReference type="GO" id="GO:0005524">
    <property type="term" value="F:ATP binding"/>
    <property type="evidence" value="ECO:0007669"/>
    <property type="project" value="UniProtKB-UniRule"/>
</dbReference>
<gene>
    <name evidence="6" type="primary">smc</name>
    <name evidence="8" type="ORF">BIV18_02740</name>
</gene>
<dbReference type="GO" id="GO:0005737">
    <property type="term" value="C:cytoplasm"/>
    <property type="evidence" value="ECO:0007669"/>
    <property type="project" value="UniProtKB-SubCell"/>
</dbReference>
<reference evidence="8 9" key="1">
    <citation type="journal article" date="2016" name="Appl. Environ. Microbiol.">
        <title>Function and Phylogeny of Bacterial Butyryl Coenzyme A:Acetate Transferases and Their Diversity in the Proximal Colon of Swine.</title>
        <authorList>
            <person name="Trachsel J."/>
            <person name="Bayles D.O."/>
            <person name="Looft T."/>
            <person name="Levine U.Y."/>
            <person name="Allen H.K."/>
        </authorList>
    </citation>
    <scope>NUCLEOTIDE SEQUENCE [LARGE SCALE GENOMIC DNA]</scope>
    <source>
        <strain evidence="8 9">35-6-1</strain>
    </source>
</reference>
<comment type="caution">
    <text evidence="8">The sequence shown here is derived from an EMBL/GenBank/DDBJ whole genome shotgun (WGS) entry which is preliminary data.</text>
</comment>
<feature type="binding site" evidence="6">
    <location>
        <begin position="32"/>
        <end position="39"/>
    </location>
    <ligand>
        <name>ATP</name>
        <dbReference type="ChEBI" id="CHEBI:30616"/>
    </ligand>
</feature>
<dbReference type="GO" id="GO:0007062">
    <property type="term" value="P:sister chromatid cohesion"/>
    <property type="evidence" value="ECO:0007669"/>
    <property type="project" value="InterPro"/>
</dbReference>
<dbReference type="Proteomes" id="UP000187166">
    <property type="component" value="Unassembled WGS sequence"/>
</dbReference>
<dbReference type="SUPFAM" id="SSF75553">
    <property type="entry name" value="Smc hinge domain"/>
    <property type="match status" value="1"/>
</dbReference>
<dbReference type="GO" id="GO:0007059">
    <property type="term" value="P:chromosome segregation"/>
    <property type="evidence" value="ECO:0007669"/>
    <property type="project" value="UniProtKB-UniRule"/>
</dbReference>
<comment type="subcellular location">
    <subcellularLocation>
        <location evidence="6">Cytoplasm</location>
    </subcellularLocation>
</comment>
<feature type="coiled-coil region" evidence="6">
    <location>
        <begin position="227"/>
        <end position="485"/>
    </location>
</feature>
<dbReference type="AlphaFoldDB" id="A0A1U7LYQ1"/>
<dbReference type="PIRSF" id="PIRSF005719">
    <property type="entry name" value="SMC"/>
    <property type="match status" value="1"/>
</dbReference>
<keyword evidence="4 6" id="KW-0175">Coiled coil</keyword>
<evidence type="ECO:0000256" key="6">
    <source>
        <dbReference type="HAMAP-Rule" id="MF_01894"/>
    </source>
</evidence>
<evidence type="ECO:0000256" key="5">
    <source>
        <dbReference type="ARBA" id="ARBA00023125"/>
    </source>
</evidence>
<evidence type="ECO:0000256" key="2">
    <source>
        <dbReference type="ARBA" id="ARBA00022741"/>
    </source>
</evidence>
<keyword evidence="1 6" id="KW-0963">Cytoplasm</keyword>
<dbReference type="InterPro" id="IPR011890">
    <property type="entry name" value="SMC_prok"/>
</dbReference>
<protein>
    <recommendedName>
        <fullName evidence="6">Chromosome partition protein Smc</fullName>
    </recommendedName>
</protein>
<dbReference type="GO" id="GO:0030261">
    <property type="term" value="P:chromosome condensation"/>
    <property type="evidence" value="ECO:0007669"/>
    <property type="project" value="InterPro"/>
</dbReference>
<dbReference type="STRING" id="1465756.BIV18_02740"/>
<evidence type="ECO:0000256" key="3">
    <source>
        <dbReference type="ARBA" id="ARBA00022840"/>
    </source>
</evidence>
<dbReference type="NCBIfam" id="TIGR02168">
    <property type="entry name" value="SMC_prok_B"/>
    <property type="match status" value="1"/>
</dbReference>
<dbReference type="InterPro" id="IPR024704">
    <property type="entry name" value="SMC"/>
</dbReference>